<feature type="region of interest" description="Disordered" evidence="2">
    <location>
        <begin position="1"/>
        <end position="52"/>
    </location>
</feature>
<evidence type="ECO:0000313" key="4">
    <source>
        <dbReference type="EMBL" id="SBT86347.1"/>
    </source>
</evidence>
<feature type="domain" description="RRM" evidence="3">
    <location>
        <begin position="1106"/>
        <end position="1182"/>
    </location>
</feature>
<dbReference type="InterPro" id="IPR035979">
    <property type="entry name" value="RBD_domain_sf"/>
</dbReference>
<dbReference type="Gene3D" id="3.30.70.330">
    <property type="match status" value="2"/>
</dbReference>
<proteinExistence type="predicted"/>
<feature type="compositionally biased region" description="Basic and acidic residues" evidence="2">
    <location>
        <begin position="91"/>
        <end position="102"/>
    </location>
</feature>
<dbReference type="GeneID" id="39866867"/>
<feature type="region of interest" description="Disordered" evidence="2">
    <location>
        <begin position="872"/>
        <end position="988"/>
    </location>
</feature>
<accession>A0A1D3JJ16</accession>
<sequence length="1530" mass="176315">MWFKKSNSKKEKNEYTEEANSNEEAVCDYEEEEEQQQQQQREANEQGVEQGVEVLNVEGATFEVLAVQKKKEKKRKGKEEGEANIDEEVTEVERSEGREEAHQNCIDSDGNSSAMYDSSLNEHEINEKIEDILNNLSSDEEEGEVVEDEIPYERVQENNDHSKEVVLLNFYAEMSNEKLDMLLNVFGKVKSINVDDNECVHVIFFSLNSAKKAKQYLDNLKIKNRRIQVTYGVYKEENDKADVQGVGEATEDVGAEHEAYHYNYSRIKSETYKNNSERSPYYYDQFRYNSSNINSNTNNVNSGSNMVNSGSNNIGYQKNHVKLFKNRKYYMNAPQFFPPPNSSSHAPLYKNHTKGNMHIGNNFFSSPPTFHANALNEYASSPEVVLKQGERRVRSVLPSNNNKEISSSCNNNSSSNNNNNSSSNSNINNNNNNINNNINNNNNNSNDSNSNSISGDGNNKGANVEKQKFSTVNYGYHPPPPPPITNPYNLLTEKTGKNKADSFTPYNNTLTTNRERFISKSSEVGVLSSKRNNNMSDNFSKNLVSNKGNTFEGINVNTNFTSYTNTKPISYDNKGQYQRSIPPPPHLRNNNTNMENSTTHNKTIRGKNRMMMMTMPPPLLSPRKRDTNLNYNNFSLYNNKYYIAHPKQTANDSHMVEDGPVKNTKEKSTKHHMMVSLYQHKESSNHINKDNRSFPSFNEENPFNILKENIMCDNPTWLSRKENSVLNWETNASVEENHLFFINTYSHYKIYNRYLIITNMPQDLNDENKIKEYVNGLFSNEKNFSFCLEVTMFTLAEVEEHKFFYGDDFQKEQQQGESLDRVNDAIMHTAVHANINEDVGDDANSGDPVGITANSNVDVITNANVANDKCKEDHKDNTVDEVKETNENVDEEKKEEIVSKEVQVAEDEKENSAKNVKKRVIRKGRRHRRSESSNQGRRYRRSGGSNKDRRHRRSESSNQGRRYRRSGGSNKDRRSGVSSNKDRSIEEVAAIKEEDIEEVEEAIKEEDIEEVEEAVKEEDIEEVEEAVKEEVIEKVEAEIKEEVIEEVKKEGKEKTNTVQGENPLSTHKRLCAHLTFRTIKNCVEAKKALEEKNFKVNFSAPNKPNNCLWVGNILKNYFFNTANILKSMFMHFGEIMNVKFVADKNCLFLEYKNVNDAIKARNHMYGIQLSNNTLLNIDFSTLGEWEGKRKVSFTRKKLMDSLSYDNNNKIQQILENQFNKRNTGFIDSKVMLLLKKNSRKKNYRLNNVEEYNSNKKINKHHSSSALMDKHHIRRKSTTYTNRYNSEKDKKKDRYSSSHTPYDKKDSRKSSKRKGHDTDNTNERSRKKRRSKRNTSRAGGAVYSFRKENNEEGLEKEESSNWFNGGNTNEGVNINSGSNADHNGSQNGLQKDDDAHNSDGSNIEKGKNEMTIAFYVNQKYKCNFSAKFYEGNRELKIYPKLNVETKSDIKNLKQIKSTCTDYSIWQLGPTPSQKKKFFHICDHFSKKKNIPVIIDKDYTTFIVPIKEDYLKDLEIENTDYMYAFVLETKKS</sequence>
<keyword evidence="5" id="KW-1185">Reference proteome</keyword>
<feature type="region of interest" description="Disordered" evidence="2">
    <location>
        <begin position="1245"/>
        <end position="1403"/>
    </location>
</feature>
<dbReference type="PROSITE" id="PS50102">
    <property type="entry name" value="RRM"/>
    <property type="match status" value="2"/>
</dbReference>
<feature type="compositionally biased region" description="Basic and acidic residues" evidence="2">
    <location>
        <begin position="1389"/>
        <end position="1403"/>
    </location>
</feature>
<dbReference type="SUPFAM" id="SSF54928">
    <property type="entry name" value="RNA-binding domain, RBD"/>
    <property type="match status" value="2"/>
</dbReference>
<feature type="compositionally biased region" description="Basic residues" evidence="2">
    <location>
        <begin position="915"/>
        <end position="929"/>
    </location>
</feature>
<dbReference type="KEGG" id="pmal:PMUG01_03030300"/>
<feature type="compositionally biased region" description="Basic and acidic residues" evidence="2">
    <location>
        <begin position="1284"/>
        <end position="1308"/>
    </location>
</feature>
<dbReference type="RefSeq" id="XP_028859517.1">
    <property type="nucleotide sequence ID" value="XM_029003044.1"/>
</dbReference>
<dbReference type="SMART" id="SM00360">
    <property type="entry name" value="RRM"/>
    <property type="match status" value="2"/>
</dbReference>
<dbReference type="InterPro" id="IPR000504">
    <property type="entry name" value="RRM_dom"/>
</dbReference>
<reference evidence="4 5" key="1">
    <citation type="submission" date="2016-06" db="EMBL/GenBank/DDBJ databases">
        <authorList>
            <consortium name="Pathogen Informatics"/>
        </authorList>
    </citation>
    <scope>NUCLEOTIDE SEQUENCE [LARGE SCALE GENOMIC DNA]</scope>
</reference>
<dbReference type="EMBL" id="LT594624">
    <property type="protein sequence ID" value="SBT86347.1"/>
    <property type="molecule type" value="Genomic_DNA"/>
</dbReference>
<name>A0A1D3JJ16_PLAMA</name>
<evidence type="ECO:0000256" key="1">
    <source>
        <dbReference type="PROSITE-ProRule" id="PRU00176"/>
    </source>
</evidence>
<feature type="compositionally biased region" description="Polar residues" evidence="2">
    <location>
        <begin position="105"/>
        <end position="116"/>
    </location>
</feature>
<evidence type="ECO:0000259" key="3">
    <source>
        <dbReference type="PROSITE" id="PS50102"/>
    </source>
</evidence>
<protein>
    <recommendedName>
        <fullName evidence="3">RRM domain-containing protein</fullName>
    </recommendedName>
</protein>
<feature type="region of interest" description="Disordered" evidence="2">
    <location>
        <begin position="394"/>
        <end position="491"/>
    </location>
</feature>
<keyword evidence="1" id="KW-0694">RNA-binding</keyword>
<feature type="compositionally biased region" description="Low complexity" evidence="2">
    <location>
        <begin position="399"/>
        <end position="454"/>
    </location>
</feature>
<dbReference type="Proteomes" id="UP000219813">
    <property type="component" value="Chromosome 3"/>
</dbReference>
<feature type="compositionally biased region" description="Basic residues" evidence="2">
    <location>
        <begin position="1324"/>
        <end position="1334"/>
    </location>
</feature>
<dbReference type="OrthoDB" id="2017782at2759"/>
<feature type="region of interest" description="Disordered" evidence="2">
    <location>
        <begin position="68"/>
        <end position="116"/>
    </location>
</feature>
<feature type="compositionally biased region" description="Basic and acidic residues" evidence="2">
    <location>
        <begin position="872"/>
        <end position="899"/>
    </location>
</feature>
<dbReference type="Pfam" id="PF00076">
    <property type="entry name" value="RRM_1"/>
    <property type="match status" value="1"/>
</dbReference>
<evidence type="ECO:0000256" key="2">
    <source>
        <dbReference type="SAM" id="MobiDB-lite"/>
    </source>
</evidence>
<gene>
    <name evidence="4" type="primary">PmUG01_03030300</name>
    <name evidence="4" type="ORF">PMUG01_03030300</name>
</gene>
<dbReference type="CDD" id="cd00590">
    <property type="entry name" value="RRM_SF"/>
    <property type="match status" value="1"/>
</dbReference>
<dbReference type="VEuPathDB" id="PlasmoDB:PmUG01_03030300"/>
<evidence type="ECO:0000313" key="5">
    <source>
        <dbReference type="Proteomes" id="UP000219813"/>
    </source>
</evidence>
<feature type="compositionally biased region" description="Polar residues" evidence="2">
    <location>
        <begin position="1361"/>
        <end position="1388"/>
    </location>
</feature>
<feature type="compositionally biased region" description="Acidic residues" evidence="2">
    <location>
        <begin position="16"/>
        <end position="35"/>
    </location>
</feature>
<dbReference type="OMA" id="RRMQVIY"/>
<dbReference type="InterPro" id="IPR012677">
    <property type="entry name" value="Nucleotide-bd_a/b_plait_sf"/>
</dbReference>
<feature type="compositionally biased region" description="Basic and acidic residues" evidence="2">
    <location>
        <begin position="970"/>
        <end position="988"/>
    </location>
</feature>
<organism evidence="4 5">
    <name type="scientific">Plasmodium malariae</name>
    <dbReference type="NCBI Taxonomy" id="5858"/>
    <lineage>
        <taxon>Eukaryota</taxon>
        <taxon>Sar</taxon>
        <taxon>Alveolata</taxon>
        <taxon>Apicomplexa</taxon>
        <taxon>Aconoidasida</taxon>
        <taxon>Haemosporida</taxon>
        <taxon>Plasmodiidae</taxon>
        <taxon>Plasmodium</taxon>
        <taxon>Plasmodium (Plasmodium)</taxon>
    </lineage>
</organism>
<dbReference type="GO" id="GO:0003723">
    <property type="term" value="F:RNA binding"/>
    <property type="evidence" value="ECO:0007669"/>
    <property type="project" value="UniProtKB-UniRule"/>
</dbReference>
<feature type="domain" description="RRM" evidence="3">
    <location>
        <begin position="163"/>
        <end position="234"/>
    </location>
</feature>